<protein>
    <recommendedName>
        <fullName evidence="1">PABC domain-containing protein</fullName>
    </recommendedName>
</protein>
<dbReference type="PROSITE" id="PS51309">
    <property type="entry name" value="PABC"/>
    <property type="match status" value="2"/>
</dbReference>
<dbReference type="GO" id="GO:0034450">
    <property type="term" value="F:ubiquitin-ubiquitin ligase activity"/>
    <property type="evidence" value="ECO:0007669"/>
    <property type="project" value="TreeGrafter"/>
</dbReference>
<dbReference type="Gene3D" id="1.10.1900.10">
    <property type="entry name" value="c-terminal domain of poly(a) binding protein"/>
    <property type="match status" value="2"/>
</dbReference>
<gene>
    <name evidence="2" type="ORF">ANE_LOCUS14523</name>
</gene>
<dbReference type="SMART" id="SM00517">
    <property type="entry name" value="PolyA"/>
    <property type="match status" value="2"/>
</dbReference>
<feature type="domain" description="PABC" evidence="1">
    <location>
        <begin position="90"/>
        <end position="167"/>
    </location>
</feature>
<dbReference type="Pfam" id="PF00658">
    <property type="entry name" value="MLLE"/>
    <property type="match status" value="2"/>
</dbReference>
<dbReference type="PANTHER" id="PTHR46276:SF1">
    <property type="entry name" value="E3 UBIQUITIN-PROTEIN LIGASE UBR5"/>
    <property type="match status" value="1"/>
</dbReference>
<dbReference type="GO" id="GO:0090263">
    <property type="term" value="P:positive regulation of canonical Wnt signaling pathway"/>
    <property type="evidence" value="ECO:0007669"/>
    <property type="project" value="TreeGrafter"/>
</dbReference>
<dbReference type="InterPro" id="IPR036053">
    <property type="entry name" value="PABP-dom"/>
</dbReference>
<proteinExistence type="predicted"/>
<evidence type="ECO:0000313" key="3">
    <source>
        <dbReference type="Proteomes" id="UP000489600"/>
    </source>
</evidence>
<keyword evidence="3" id="KW-1185">Reference proteome</keyword>
<dbReference type="InterPro" id="IPR002004">
    <property type="entry name" value="PABP_HYD_C"/>
</dbReference>
<dbReference type="GO" id="GO:0000209">
    <property type="term" value="P:protein polyubiquitination"/>
    <property type="evidence" value="ECO:0007669"/>
    <property type="project" value="TreeGrafter"/>
</dbReference>
<dbReference type="EMBL" id="CABITT030000005">
    <property type="protein sequence ID" value="VVB04079.1"/>
    <property type="molecule type" value="Genomic_DNA"/>
</dbReference>
<dbReference type="Proteomes" id="UP000489600">
    <property type="component" value="Unassembled WGS sequence"/>
</dbReference>
<dbReference type="GO" id="GO:0003723">
    <property type="term" value="F:RNA binding"/>
    <property type="evidence" value="ECO:0007669"/>
    <property type="project" value="InterPro"/>
</dbReference>
<dbReference type="GO" id="GO:0005737">
    <property type="term" value="C:cytoplasm"/>
    <property type="evidence" value="ECO:0007669"/>
    <property type="project" value="TreeGrafter"/>
</dbReference>
<dbReference type="SUPFAM" id="SSF63570">
    <property type="entry name" value="PABC (PABP) domain"/>
    <property type="match status" value="2"/>
</dbReference>
<sequence length="185" mass="21091">MLGGCLYPLVEELEPLWTADVTGLLLEMDQSIILHLIESPDALKVQVKEAIKVLSDWFPEQMLLMSSTKPMRVKSAVSTYFESDCRLPQGTYWVNLAFVYATPERQRDILGECLFPLVEKHEPIFSAKVTGMLLEMDQSEILHLIFTPEALKAKVEEAVEVLWVSWIPQQLEFMSSCPTKLMSKL</sequence>
<reference evidence="2" key="1">
    <citation type="submission" date="2019-07" db="EMBL/GenBank/DDBJ databases">
        <authorList>
            <person name="Dittberner H."/>
        </authorList>
    </citation>
    <scope>NUCLEOTIDE SEQUENCE [LARGE SCALE GENOMIC DNA]</scope>
</reference>
<dbReference type="PANTHER" id="PTHR46276">
    <property type="entry name" value="E3 UBIQUITIN-PROTEIN LIGASE UBR5"/>
    <property type="match status" value="1"/>
</dbReference>
<organism evidence="2 3">
    <name type="scientific">Arabis nemorensis</name>
    <dbReference type="NCBI Taxonomy" id="586526"/>
    <lineage>
        <taxon>Eukaryota</taxon>
        <taxon>Viridiplantae</taxon>
        <taxon>Streptophyta</taxon>
        <taxon>Embryophyta</taxon>
        <taxon>Tracheophyta</taxon>
        <taxon>Spermatophyta</taxon>
        <taxon>Magnoliopsida</taxon>
        <taxon>eudicotyledons</taxon>
        <taxon>Gunneridae</taxon>
        <taxon>Pentapetalae</taxon>
        <taxon>rosids</taxon>
        <taxon>malvids</taxon>
        <taxon>Brassicales</taxon>
        <taxon>Brassicaceae</taxon>
        <taxon>Arabideae</taxon>
        <taxon>Arabis</taxon>
    </lineage>
</organism>
<name>A0A565BRU5_9BRAS</name>
<accession>A0A565BRU5</accession>
<dbReference type="GO" id="GO:0005634">
    <property type="term" value="C:nucleus"/>
    <property type="evidence" value="ECO:0007669"/>
    <property type="project" value="TreeGrafter"/>
</dbReference>
<feature type="domain" description="PABC" evidence="1">
    <location>
        <begin position="1"/>
        <end position="59"/>
    </location>
</feature>
<evidence type="ECO:0000313" key="2">
    <source>
        <dbReference type="EMBL" id="VVB04079.1"/>
    </source>
</evidence>
<comment type="caution">
    <text evidence="2">The sequence shown here is derived from an EMBL/GenBank/DDBJ whole genome shotgun (WGS) entry which is preliminary data.</text>
</comment>
<dbReference type="AlphaFoldDB" id="A0A565BRU5"/>
<dbReference type="OrthoDB" id="1109642at2759"/>
<evidence type="ECO:0000259" key="1">
    <source>
        <dbReference type="PROSITE" id="PS51309"/>
    </source>
</evidence>